<evidence type="ECO:0000256" key="5">
    <source>
        <dbReference type="SAM" id="SignalP"/>
    </source>
</evidence>
<dbReference type="InterPro" id="IPR000914">
    <property type="entry name" value="SBP_5_dom"/>
</dbReference>
<organism evidence="7 8">
    <name type="scientific">Candidatus Faecalibacterium intestinavium</name>
    <dbReference type="NCBI Taxonomy" id="2838580"/>
    <lineage>
        <taxon>Bacteria</taxon>
        <taxon>Bacillati</taxon>
        <taxon>Bacillota</taxon>
        <taxon>Clostridia</taxon>
        <taxon>Eubacteriales</taxon>
        <taxon>Oscillospiraceae</taxon>
        <taxon>Faecalibacterium</taxon>
    </lineage>
</organism>
<keyword evidence="4 5" id="KW-0732">Signal</keyword>
<evidence type="ECO:0000313" key="7">
    <source>
        <dbReference type="EMBL" id="MBU3819682.1"/>
    </source>
</evidence>
<reference evidence="7" key="2">
    <citation type="submission" date="2021-04" db="EMBL/GenBank/DDBJ databases">
        <authorList>
            <person name="Gilroy R."/>
        </authorList>
    </citation>
    <scope>NUCLEOTIDE SEQUENCE</scope>
    <source>
        <strain evidence="7">742</strain>
    </source>
</reference>
<dbReference type="InterPro" id="IPR039424">
    <property type="entry name" value="SBP_5"/>
</dbReference>
<sequence>MKKLTALLLALVMCFSMVACGGQSTSTSTSTSTAASESASQTTEAVETDFIDPVNDWGVYDDLIDQIRTCTDLAERAELMHQAEDILMDTGAILPLYFYTDLYLQKDYLTNVYWTPFGYKYFMFANLGNDEQGNPRDTLRMYLASEPDKLDPALNSTVDGAILAINSFAGLFTYDANQQQVPDLAESYEMSEDGLTYTFTLKDGLKWSNGDTLDATDFVYSWNRAADPLTASDYGYMFAPIKGYAEVTEMDEDGNRVNPDATLAVTASEDGKTLTVELEYPTAYFLDLCAFPTYFPVYQEAVEAADPDGSNPGAWALDPGENFVCSGAYVLTEWNHNSSMVYEKNPNYHRADEVTITRQELMLSSDTTAVFAAYNDGSLDFADDVPTAEIPNLEGNPEYHVIGTLGTYYVSFNVNSPMFDGMSAEDAATLRKALALFIDRDYIVTNIGQADQVPAGSFIPAGCSDGNGGEFKNKDYFDPSYEAFEDNVAKGIEMMESIGYKFDENGMLSDETPLSFTYLVNTPGGNVDVAVAIQSDMAAVGIDMEVSEMEWNVFLNDRKNGNYDIARNGWLMDFNDPLNMLEMWTSDSGNNDCQFGRPQA</sequence>
<name>A0A9E2NQF3_9FIRM</name>
<evidence type="ECO:0000259" key="6">
    <source>
        <dbReference type="Pfam" id="PF00496"/>
    </source>
</evidence>
<comment type="caution">
    <text evidence="7">The sequence shown here is derived from an EMBL/GenBank/DDBJ whole genome shotgun (WGS) entry which is preliminary data.</text>
</comment>
<comment type="subcellular location">
    <subcellularLocation>
        <location evidence="1">Cell membrane</location>
        <topology evidence="1">Lipid-anchor</topology>
    </subcellularLocation>
</comment>
<dbReference type="PROSITE" id="PS51257">
    <property type="entry name" value="PROKAR_LIPOPROTEIN"/>
    <property type="match status" value="1"/>
</dbReference>
<proteinExistence type="inferred from homology"/>
<gene>
    <name evidence="7" type="ORF">H9864_04855</name>
</gene>
<dbReference type="PROSITE" id="PS01040">
    <property type="entry name" value="SBP_BACTERIAL_5"/>
    <property type="match status" value="1"/>
</dbReference>
<feature type="domain" description="Solute-binding protein family 5" evidence="6">
    <location>
        <begin position="181"/>
        <end position="591"/>
    </location>
</feature>
<dbReference type="Proteomes" id="UP000824178">
    <property type="component" value="Unassembled WGS sequence"/>
</dbReference>
<dbReference type="GO" id="GO:1904680">
    <property type="term" value="F:peptide transmembrane transporter activity"/>
    <property type="evidence" value="ECO:0007669"/>
    <property type="project" value="TreeGrafter"/>
</dbReference>
<evidence type="ECO:0000256" key="4">
    <source>
        <dbReference type="ARBA" id="ARBA00022729"/>
    </source>
</evidence>
<accession>A0A9E2NQF3</accession>
<evidence type="ECO:0000256" key="1">
    <source>
        <dbReference type="ARBA" id="ARBA00004193"/>
    </source>
</evidence>
<dbReference type="PANTHER" id="PTHR30290">
    <property type="entry name" value="PERIPLASMIC BINDING COMPONENT OF ABC TRANSPORTER"/>
    <property type="match status" value="1"/>
</dbReference>
<feature type="signal peptide" evidence="5">
    <location>
        <begin position="1"/>
        <end position="21"/>
    </location>
</feature>
<keyword evidence="3" id="KW-0813">Transport</keyword>
<dbReference type="Pfam" id="PF00496">
    <property type="entry name" value="SBP_bac_5"/>
    <property type="match status" value="1"/>
</dbReference>
<dbReference type="GO" id="GO:0005886">
    <property type="term" value="C:plasma membrane"/>
    <property type="evidence" value="ECO:0007669"/>
    <property type="project" value="UniProtKB-SubCell"/>
</dbReference>
<dbReference type="PANTHER" id="PTHR30290:SF10">
    <property type="entry name" value="PERIPLASMIC OLIGOPEPTIDE-BINDING PROTEIN-RELATED"/>
    <property type="match status" value="1"/>
</dbReference>
<dbReference type="GO" id="GO:0015833">
    <property type="term" value="P:peptide transport"/>
    <property type="evidence" value="ECO:0007669"/>
    <property type="project" value="TreeGrafter"/>
</dbReference>
<dbReference type="Gene3D" id="3.90.76.10">
    <property type="entry name" value="Dipeptide-binding Protein, Domain 1"/>
    <property type="match status" value="1"/>
</dbReference>
<protein>
    <submittedName>
        <fullName evidence="7">Peptide ABC transporter substrate-binding protein</fullName>
    </submittedName>
</protein>
<dbReference type="Gene3D" id="3.10.105.10">
    <property type="entry name" value="Dipeptide-binding Protein, Domain 3"/>
    <property type="match status" value="2"/>
</dbReference>
<feature type="chain" id="PRO_5038790327" evidence="5">
    <location>
        <begin position="22"/>
        <end position="600"/>
    </location>
</feature>
<evidence type="ECO:0000313" key="8">
    <source>
        <dbReference type="Proteomes" id="UP000824178"/>
    </source>
</evidence>
<dbReference type="AlphaFoldDB" id="A0A9E2NQF3"/>
<evidence type="ECO:0000256" key="2">
    <source>
        <dbReference type="ARBA" id="ARBA00005695"/>
    </source>
</evidence>
<comment type="similarity">
    <text evidence="2">Belongs to the bacterial solute-binding protein 5 family.</text>
</comment>
<dbReference type="InterPro" id="IPR023765">
    <property type="entry name" value="SBP_5_CS"/>
</dbReference>
<dbReference type="EMBL" id="JAHLFH010000101">
    <property type="protein sequence ID" value="MBU3819682.1"/>
    <property type="molecule type" value="Genomic_DNA"/>
</dbReference>
<dbReference type="SUPFAM" id="SSF53850">
    <property type="entry name" value="Periplasmic binding protein-like II"/>
    <property type="match status" value="2"/>
</dbReference>
<dbReference type="Gene3D" id="3.40.190.10">
    <property type="entry name" value="Periplasmic binding protein-like II"/>
    <property type="match status" value="2"/>
</dbReference>
<dbReference type="FunFam" id="3.90.76.10:FF:000001">
    <property type="entry name" value="Oligopeptide ABC transporter substrate-binding protein"/>
    <property type="match status" value="1"/>
</dbReference>
<evidence type="ECO:0000256" key="3">
    <source>
        <dbReference type="ARBA" id="ARBA00022448"/>
    </source>
</evidence>
<reference evidence="7" key="1">
    <citation type="journal article" date="2021" name="PeerJ">
        <title>Extensive microbial diversity within the chicken gut microbiome revealed by metagenomics and culture.</title>
        <authorList>
            <person name="Gilroy R."/>
            <person name="Ravi A."/>
            <person name="Getino M."/>
            <person name="Pursley I."/>
            <person name="Horton D.L."/>
            <person name="Alikhan N.F."/>
            <person name="Baker D."/>
            <person name="Gharbi K."/>
            <person name="Hall N."/>
            <person name="Watson M."/>
            <person name="Adriaenssens E.M."/>
            <person name="Foster-Nyarko E."/>
            <person name="Jarju S."/>
            <person name="Secka A."/>
            <person name="Antonio M."/>
            <person name="Oren A."/>
            <person name="Chaudhuri R.R."/>
            <person name="La Ragione R."/>
            <person name="Hildebrand F."/>
            <person name="Pallen M.J."/>
        </authorList>
    </citation>
    <scope>NUCLEOTIDE SEQUENCE</scope>
    <source>
        <strain evidence="7">742</strain>
    </source>
</reference>
<dbReference type="CDD" id="cd08504">
    <property type="entry name" value="PBP2_OppA"/>
    <property type="match status" value="1"/>
</dbReference>